<dbReference type="EMBL" id="CAMXCT030003472">
    <property type="protein sequence ID" value="CAL4791995.1"/>
    <property type="molecule type" value="Genomic_DNA"/>
</dbReference>
<name>A0A9P1D6A5_9DINO</name>
<protein>
    <submittedName>
        <fullName evidence="1">Uncharacterized protein</fullName>
    </submittedName>
</protein>
<reference evidence="2 3" key="2">
    <citation type="submission" date="2024-05" db="EMBL/GenBank/DDBJ databases">
        <authorList>
            <person name="Chen Y."/>
            <person name="Shah S."/>
            <person name="Dougan E. K."/>
            <person name="Thang M."/>
            <person name="Chan C."/>
        </authorList>
    </citation>
    <scope>NUCLEOTIDE SEQUENCE [LARGE SCALE GENOMIC DNA]</scope>
</reference>
<sequence length="150" mass="16133">MSDSFASDDVVDITLRLGGLSISVSGPSSQAIQLVSEITAARSTLESCRLPSERGSPTPSVAPFGFGAVGETCPQRFLDSSSSLGRGLVDRRQRVERAWKAGNWARAVLRGRAGSPNRTPQLSLQPRIYVVLRAEGLLLPKQQILLVRFG</sequence>
<keyword evidence="3" id="KW-1185">Reference proteome</keyword>
<gene>
    <name evidence="1" type="ORF">C1SCF055_LOCUS30457</name>
</gene>
<comment type="caution">
    <text evidence="1">The sequence shown here is derived from an EMBL/GenBank/DDBJ whole genome shotgun (WGS) entry which is preliminary data.</text>
</comment>
<dbReference type="EMBL" id="CAMXCT010003472">
    <property type="protein sequence ID" value="CAI4004683.1"/>
    <property type="molecule type" value="Genomic_DNA"/>
</dbReference>
<feature type="non-terminal residue" evidence="1">
    <location>
        <position position="150"/>
    </location>
</feature>
<evidence type="ECO:0000313" key="1">
    <source>
        <dbReference type="EMBL" id="CAI4004683.1"/>
    </source>
</evidence>
<dbReference type="Proteomes" id="UP001152797">
    <property type="component" value="Unassembled WGS sequence"/>
</dbReference>
<dbReference type="AlphaFoldDB" id="A0A9P1D6A5"/>
<evidence type="ECO:0000313" key="3">
    <source>
        <dbReference type="Proteomes" id="UP001152797"/>
    </source>
</evidence>
<evidence type="ECO:0000313" key="2">
    <source>
        <dbReference type="EMBL" id="CAL4791995.1"/>
    </source>
</evidence>
<proteinExistence type="predicted"/>
<dbReference type="EMBL" id="CAMXCT020003472">
    <property type="protein sequence ID" value="CAL1158058.1"/>
    <property type="molecule type" value="Genomic_DNA"/>
</dbReference>
<accession>A0A9P1D6A5</accession>
<organism evidence="1">
    <name type="scientific">Cladocopium goreaui</name>
    <dbReference type="NCBI Taxonomy" id="2562237"/>
    <lineage>
        <taxon>Eukaryota</taxon>
        <taxon>Sar</taxon>
        <taxon>Alveolata</taxon>
        <taxon>Dinophyceae</taxon>
        <taxon>Suessiales</taxon>
        <taxon>Symbiodiniaceae</taxon>
        <taxon>Cladocopium</taxon>
    </lineage>
</organism>
<reference evidence="1" key="1">
    <citation type="submission" date="2022-10" db="EMBL/GenBank/DDBJ databases">
        <authorList>
            <person name="Chen Y."/>
            <person name="Dougan E. K."/>
            <person name="Chan C."/>
            <person name="Rhodes N."/>
            <person name="Thang M."/>
        </authorList>
    </citation>
    <scope>NUCLEOTIDE SEQUENCE</scope>
</reference>